<evidence type="ECO:0000256" key="1">
    <source>
        <dbReference type="SAM" id="Phobius"/>
    </source>
</evidence>
<dbReference type="AlphaFoldDB" id="A0A1Q2GWS4"/>
<dbReference type="RefSeq" id="WP_077536192.1">
    <property type="nucleotide sequence ID" value="NZ_CANLYY010000015.1"/>
</dbReference>
<proteinExistence type="predicted"/>
<dbReference type="Proteomes" id="UP000188243">
    <property type="component" value="Chromosome"/>
</dbReference>
<dbReference type="GO" id="GO:0042834">
    <property type="term" value="F:peptidoglycan binding"/>
    <property type="evidence" value="ECO:0007669"/>
    <property type="project" value="InterPro"/>
</dbReference>
<protein>
    <submittedName>
        <fullName evidence="3">Cell division protein DamX</fullName>
    </submittedName>
</protein>
<dbReference type="GO" id="GO:0051301">
    <property type="term" value="P:cell division"/>
    <property type="evidence" value="ECO:0007669"/>
    <property type="project" value="UniProtKB-KW"/>
</dbReference>
<keyword evidence="3" id="KW-0131">Cell cycle</keyword>
<gene>
    <name evidence="3" type="ORF">B0W48_06425</name>
</gene>
<dbReference type="GO" id="GO:0016887">
    <property type="term" value="F:ATP hydrolysis activity"/>
    <property type="evidence" value="ECO:0007669"/>
    <property type="project" value="InterPro"/>
</dbReference>
<feature type="transmembrane region" description="Helical" evidence="1">
    <location>
        <begin position="214"/>
        <end position="234"/>
    </location>
</feature>
<dbReference type="InterPro" id="IPR049945">
    <property type="entry name" value="AAA_22"/>
</dbReference>
<dbReference type="Gene3D" id="3.40.50.300">
    <property type="entry name" value="P-loop containing nucleotide triphosphate hydrolases"/>
    <property type="match status" value="1"/>
</dbReference>
<sequence length="451" mass="51381">MQLQILPSRAALVDRIALQFEYGQNLIVLLGTSGLGKSYMLETFITDKYTEFNKVFVQTSAKMTDTQLMSSLLEQSFKTPLVDHNLTLSENFFQLSQQQSCGPCLWVLDGGRNLSEEFLSELELLAKNSPSTLYIMLASSSKLPLNNAVEIYLEPLTLSESKQLMGWYFKDLPYDEDPVFQAFLTEAHGNPSLLLAWQANEHVANVVVKDKVSWRLHLLILMLIIMFLIIGFLYKSDMTQWWQQYYQQEQVEVSTTAISVKRITESSLEKDNLKSAFSTPNSSTLSAGEVIAEPSIAERKPLHNDVPAIMQSLTKPKENVDVVASNDRESTPVIEQPAKVSKEIANKTSQPEREKQWYLKQPEANIVIQLLAVTQQQVSVQFIAQYKLQNTVHIYQTKRNNKVWWVITYGSFENLSDATLAMKNLPIGILKNKPFYKRINKIKQEIALLDQ</sequence>
<name>A0A1Q2GWS4_9GAMM</name>
<evidence type="ECO:0000313" key="4">
    <source>
        <dbReference type="Proteomes" id="UP000188243"/>
    </source>
</evidence>
<feature type="domain" description="SPOR" evidence="2">
    <location>
        <begin position="360"/>
        <end position="439"/>
    </location>
</feature>
<dbReference type="KEGG" id="paln:B0W48_06425"/>
<dbReference type="EMBL" id="CP019628">
    <property type="protein sequence ID" value="AQP99470.1"/>
    <property type="molecule type" value="Genomic_DNA"/>
</dbReference>
<dbReference type="InterPro" id="IPR036680">
    <property type="entry name" value="SPOR-like_sf"/>
</dbReference>
<dbReference type="SUPFAM" id="SSF52540">
    <property type="entry name" value="P-loop containing nucleoside triphosphate hydrolases"/>
    <property type="match status" value="1"/>
</dbReference>
<dbReference type="PROSITE" id="PS51724">
    <property type="entry name" value="SPOR"/>
    <property type="match status" value="1"/>
</dbReference>
<keyword evidence="3" id="KW-0132">Cell division</keyword>
<accession>A0A1Q2GWS4</accession>
<keyword evidence="1" id="KW-1133">Transmembrane helix</keyword>
<dbReference type="InterPro" id="IPR007730">
    <property type="entry name" value="SPOR-like_dom"/>
</dbReference>
<dbReference type="STRING" id="247523.B0W48_06425"/>
<reference evidence="3 4" key="1">
    <citation type="submission" date="2017-02" db="EMBL/GenBank/DDBJ databases">
        <title>Complete genome sequence of the cold-active Pseudoalteromonas aliena strain EH1 isolated from Arctic seawater.</title>
        <authorList>
            <person name="Kim E."/>
            <person name="Heo E."/>
            <person name="Kim H."/>
            <person name="Kim D."/>
        </authorList>
    </citation>
    <scope>NUCLEOTIDE SEQUENCE [LARGE SCALE GENOMIC DNA]</scope>
    <source>
        <strain evidence="3 4">EH1</strain>
    </source>
</reference>
<evidence type="ECO:0000259" key="2">
    <source>
        <dbReference type="PROSITE" id="PS51724"/>
    </source>
</evidence>
<evidence type="ECO:0000313" key="3">
    <source>
        <dbReference type="EMBL" id="AQP99470.1"/>
    </source>
</evidence>
<dbReference type="InterPro" id="IPR027417">
    <property type="entry name" value="P-loop_NTPase"/>
</dbReference>
<dbReference type="Pfam" id="PF13401">
    <property type="entry name" value="AAA_22"/>
    <property type="match status" value="1"/>
</dbReference>
<keyword evidence="1" id="KW-0472">Membrane</keyword>
<keyword evidence="1" id="KW-0812">Transmembrane</keyword>
<dbReference type="Gene3D" id="3.30.70.1070">
    <property type="entry name" value="Sporulation related repeat"/>
    <property type="match status" value="1"/>
</dbReference>
<organism evidence="3 4">
    <name type="scientific">Pseudoalteromonas aliena</name>
    <dbReference type="NCBI Taxonomy" id="247523"/>
    <lineage>
        <taxon>Bacteria</taxon>
        <taxon>Pseudomonadati</taxon>
        <taxon>Pseudomonadota</taxon>
        <taxon>Gammaproteobacteria</taxon>
        <taxon>Alteromonadales</taxon>
        <taxon>Pseudoalteromonadaceae</taxon>
        <taxon>Pseudoalteromonas</taxon>
    </lineage>
</organism>